<sequence length="735" mass="76604">MVPTPSSIPAPAACAAPGDGGQSISTVLGSAIDTGAVGDTPPVALFFDLTAFRRRCDALVAAFPPTTLHGFAVKANPVLAVVAAAAAAGLGAEVASIGEAHVALAAGVPPAKIVYDSPAKTDAHLTWVLSRGIHVNVDNVDELERLATVRAALLSAADLPDAAQGAREAATAAAAATVGFRVNPQLGTASIAATFTAAATSKFGEPLRERRSAIVAAVAAHPFVRCLHVHVGSQGVALDVLVAGASAVVELAAEINDDVGRRQIDTLDIGGGMSVDYNGENPAGGPTFDAYVSALRSRTPKVFDFRLVTEFGRSLASTAGWVGARVEGVKRAGGRTMVVCHAGADLFMRAAYAPDKWHHRVELYGADGTWKGGCGGPAKGHCNYQDHTHDRAGDEDADSVAATANGSSNDEGQDMASKGLVAVDIAGPLCFSGDIIARDRQLPAAARGDWVVVREAGAYTMSAYCRHTSQLVPAVWGYEEAAPAKLKLLKKEETPADLVSFCLTFHADAVNAQPVAPVVAVPVSSKPIIKEKLVDVTKVEDVTKPVEIPVTKPLTVERVVEVEKVVERKVPVEVEKVVYVDKPVEVIKEVPVIKEVIKEVEKVVVVDKPVEVERVVQVPVVVEKKVPVEKIVEKHVEVPVEVIKEVPIVKERIVEVDTKQATAKPVIVPVAPVAAAKPVVGAAAVKPVVGVAAVKPVVATKPAATGTHHSSSHSSTHKEDPSLLDKIKAKLPGSH</sequence>
<protein>
    <submittedName>
        <fullName evidence="1">Uncharacterized protein</fullName>
    </submittedName>
</protein>
<comment type="caution">
    <text evidence="1">The sequence shown here is derived from an EMBL/GenBank/DDBJ whole genome shotgun (WGS) entry which is preliminary data.</text>
</comment>
<name>A0ACC3BQH6_PYRYE</name>
<keyword evidence="2" id="KW-1185">Reference proteome</keyword>
<accession>A0ACC3BQH6</accession>
<dbReference type="Proteomes" id="UP000798662">
    <property type="component" value="Chromosome 1"/>
</dbReference>
<dbReference type="EMBL" id="CM020618">
    <property type="protein sequence ID" value="KAK1859976.1"/>
    <property type="molecule type" value="Genomic_DNA"/>
</dbReference>
<proteinExistence type="predicted"/>
<evidence type="ECO:0000313" key="2">
    <source>
        <dbReference type="Proteomes" id="UP000798662"/>
    </source>
</evidence>
<organism evidence="1 2">
    <name type="scientific">Pyropia yezoensis</name>
    <name type="common">Susabi-nori</name>
    <name type="synonym">Porphyra yezoensis</name>
    <dbReference type="NCBI Taxonomy" id="2788"/>
    <lineage>
        <taxon>Eukaryota</taxon>
        <taxon>Rhodophyta</taxon>
        <taxon>Bangiophyceae</taxon>
        <taxon>Bangiales</taxon>
        <taxon>Bangiaceae</taxon>
        <taxon>Pyropia</taxon>
    </lineage>
</organism>
<reference evidence="1" key="1">
    <citation type="submission" date="2019-11" db="EMBL/GenBank/DDBJ databases">
        <title>Nori genome reveals adaptations in red seaweeds to the harsh intertidal environment.</title>
        <authorList>
            <person name="Wang D."/>
            <person name="Mao Y."/>
        </authorList>
    </citation>
    <scope>NUCLEOTIDE SEQUENCE</scope>
    <source>
        <tissue evidence="1">Gametophyte</tissue>
    </source>
</reference>
<evidence type="ECO:0000313" key="1">
    <source>
        <dbReference type="EMBL" id="KAK1859976.1"/>
    </source>
</evidence>
<gene>
    <name evidence="1" type="ORF">I4F81_002568</name>
</gene>